<reference evidence="8 9" key="1">
    <citation type="submission" date="2016-10" db="EMBL/GenBank/DDBJ databases">
        <authorList>
            <person name="de Groot N.N."/>
        </authorList>
    </citation>
    <scope>NUCLEOTIDE SEQUENCE [LARGE SCALE GENOMIC DNA]</scope>
    <source>
        <strain evidence="9">L7-484,KACC 16230,DSM 25025</strain>
    </source>
</reference>
<evidence type="ECO:0008006" key="10">
    <source>
        <dbReference type="Google" id="ProtNLM"/>
    </source>
</evidence>
<comment type="subcellular location">
    <subcellularLocation>
        <location evidence="1">Membrane</location>
    </subcellularLocation>
    <subcellularLocation>
        <location evidence="2">Secreted</location>
    </subcellularLocation>
</comment>
<dbReference type="InterPro" id="IPR011049">
    <property type="entry name" value="Serralysin-like_metalloprot_C"/>
</dbReference>
<keyword evidence="4" id="KW-0800">Toxin</keyword>
<dbReference type="PRINTS" id="PR00313">
    <property type="entry name" value="CABNDNGRPT"/>
</dbReference>
<dbReference type="InterPro" id="IPR050557">
    <property type="entry name" value="RTX_toxin/Mannuronan_C5-epim"/>
</dbReference>
<dbReference type="Gene3D" id="3.40.50.1820">
    <property type="entry name" value="alpha/beta hydrolase"/>
    <property type="match status" value="1"/>
</dbReference>
<dbReference type="STRING" id="1166073.SAMN05192530_107204"/>
<dbReference type="GO" id="GO:0016020">
    <property type="term" value="C:membrane"/>
    <property type="evidence" value="ECO:0007669"/>
    <property type="project" value="UniProtKB-SubCell"/>
</dbReference>
<dbReference type="InterPro" id="IPR029058">
    <property type="entry name" value="AB_hydrolase_fold"/>
</dbReference>
<dbReference type="Gene3D" id="2.150.10.10">
    <property type="entry name" value="Serralysin-like metalloprotease, C-terminal"/>
    <property type="match status" value="1"/>
</dbReference>
<evidence type="ECO:0000256" key="7">
    <source>
        <dbReference type="ARBA" id="ARBA00023136"/>
    </source>
</evidence>
<sequence length="570" mass="60161">MGMFAYKGHDASALVMDAYTIATSTTLAGYDIAKPLPAGWSRLSADELGISASNVDARGAFKGESELGTREDAAQSYVLGKYDAGGILTEIAFSIAGTNSQADKAEWHKLVDASYIRNFDYVLDAVETYATARGLDGSDVLVTGYSLGGGAANNMYEVRETAWNGFYADADFVAFAGLQSADADDGIFNFGYENDVIFRVDLDSPLVDWNRLATDETYVPPVPGNDGSFASSTDNVLLFDTIRAYGWDQNHVGAAADFPYVKAYGFQLDNIFGWSAHLSGIMQNQVERIATSSFYDLMDEDSHVVLTQYQTDALKSGEWPGWDFSGMNPPPNVWIKGGDVAVSTFLVGAGTVDWLEDGKRDDHVDALAGDDLVRLSGGHDVVAGGAGTDTVFLLGGWSDYKAFRLADGTLVLNDKTLALGAKELVGVEKIAVEGPLHAANDATLAVSTSLLTFSAHTEGTTSADSMVGTVGTDALFGLAGNDTLAGGTGDDTLHGGSGDDRLDAGTGRNVVLGGDGVDTAVFQGVMSQYGFGQNGSTITVTNGGVSDHLNGVEFFEFADRTIAVADFWMV</sequence>
<keyword evidence="7" id="KW-0472">Membrane</keyword>
<keyword evidence="9" id="KW-1185">Reference proteome</keyword>
<proteinExistence type="predicted"/>
<evidence type="ECO:0000256" key="4">
    <source>
        <dbReference type="ARBA" id="ARBA00022656"/>
    </source>
</evidence>
<evidence type="ECO:0000256" key="2">
    <source>
        <dbReference type="ARBA" id="ARBA00004613"/>
    </source>
</evidence>
<keyword evidence="3" id="KW-0964">Secreted</keyword>
<dbReference type="GO" id="GO:0005509">
    <property type="term" value="F:calcium ion binding"/>
    <property type="evidence" value="ECO:0007669"/>
    <property type="project" value="InterPro"/>
</dbReference>
<dbReference type="InterPro" id="IPR001343">
    <property type="entry name" value="Hemolysn_Ca-bd"/>
</dbReference>
<dbReference type="SUPFAM" id="SSF51120">
    <property type="entry name" value="beta-Roll"/>
    <property type="match status" value="1"/>
</dbReference>
<gene>
    <name evidence="8" type="ORF">SAMN05192530_107204</name>
</gene>
<dbReference type="PANTHER" id="PTHR38340:SF1">
    <property type="entry name" value="S-LAYER PROTEIN"/>
    <property type="match status" value="1"/>
</dbReference>
<dbReference type="GO" id="GO:0090729">
    <property type="term" value="F:toxin activity"/>
    <property type="evidence" value="ECO:0007669"/>
    <property type="project" value="UniProtKB-KW"/>
</dbReference>
<evidence type="ECO:0000256" key="6">
    <source>
        <dbReference type="ARBA" id="ARBA00023026"/>
    </source>
</evidence>
<dbReference type="PROSITE" id="PS00330">
    <property type="entry name" value="HEMOLYSIN_CALCIUM"/>
    <property type="match status" value="1"/>
</dbReference>
<dbReference type="OrthoDB" id="7872830at2"/>
<dbReference type="PANTHER" id="PTHR38340">
    <property type="entry name" value="S-LAYER PROTEIN"/>
    <property type="match status" value="1"/>
</dbReference>
<dbReference type="InterPro" id="IPR018511">
    <property type="entry name" value="Hemolysin-typ_Ca-bd_CS"/>
</dbReference>
<dbReference type="SUPFAM" id="SSF53474">
    <property type="entry name" value="alpha/beta-Hydrolases"/>
    <property type="match status" value="1"/>
</dbReference>
<evidence type="ECO:0000256" key="3">
    <source>
        <dbReference type="ARBA" id="ARBA00022525"/>
    </source>
</evidence>
<accession>A0A1H0KC76</accession>
<protein>
    <recommendedName>
        <fullName evidence="10">Triacylglycerol lipase</fullName>
    </recommendedName>
</protein>
<dbReference type="RefSeq" id="WP_139184031.1">
    <property type="nucleotide sequence ID" value="NZ_FNIT01000007.1"/>
</dbReference>
<dbReference type="InterPro" id="IPR003995">
    <property type="entry name" value="RTX_toxin_determinant-A"/>
</dbReference>
<organism evidence="8 9">
    <name type="scientific">Aureimonas jatrophae</name>
    <dbReference type="NCBI Taxonomy" id="1166073"/>
    <lineage>
        <taxon>Bacteria</taxon>
        <taxon>Pseudomonadati</taxon>
        <taxon>Pseudomonadota</taxon>
        <taxon>Alphaproteobacteria</taxon>
        <taxon>Hyphomicrobiales</taxon>
        <taxon>Aurantimonadaceae</taxon>
        <taxon>Aureimonas</taxon>
    </lineage>
</organism>
<dbReference type="PRINTS" id="PR01488">
    <property type="entry name" value="RTXTOXINA"/>
</dbReference>
<dbReference type="EMBL" id="FNIT01000007">
    <property type="protein sequence ID" value="SDO53524.1"/>
    <property type="molecule type" value="Genomic_DNA"/>
</dbReference>
<evidence type="ECO:0000256" key="5">
    <source>
        <dbReference type="ARBA" id="ARBA00022737"/>
    </source>
</evidence>
<dbReference type="Pfam" id="PF00353">
    <property type="entry name" value="HemolysinCabind"/>
    <property type="match status" value="2"/>
</dbReference>
<evidence type="ECO:0000313" key="9">
    <source>
        <dbReference type="Proteomes" id="UP000198793"/>
    </source>
</evidence>
<keyword evidence="5" id="KW-0677">Repeat</keyword>
<keyword evidence="6" id="KW-0843">Virulence</keyword>
<evidence type="ECO:0000256" key="1">
    <source>
        <dbReference type="ARBA" id="ARBA00004370"/>
    </source>
</evidence>
<name>A0A1H0KC76_9HYPH</name>
<dbReference type="GO" id="GO:0005576">
    <property type="term" value="C:extracellular region"/>
    <property type="evidence" value="ECO:0007669"/>
    <property type="project" value="UniProtKB-SubCell"/>
</dbReference>
<evidence type="ECO:0000313" key="8">
    <source>
        <dbReference type="EMBL" id="SDO53524.1"/>
    </source>
</evidence>
<dbReference type="Proteomes" id="UP000198793">
    <property type="component" value="Unassembled WGS sequence"/>
</dbReference>
<dbReference type="AlphaFoldDB" id="A0A1H0KC76"/>